<keyword evidence="2" id="KW-1185">Reference proteome</keyword>
<dbReference type="Proteomes" id="UP001281147">
    <property type="component" value="Unassembled WGS sequence"/>
</dbReference>
<gene>
    <name evidence="1" type="ORF">LTR37_018728</name>
</gene>
<evidence type="ECO:0000313" key="1">
    <source>
        <dbReference type="EMBL" id="KAK3691283.1"/>
    </source>
</evidence>
<proteinExistence type="predicted"/>
<dbReference type="EMBL" id="JAUTXU010000269">
    <property type="protein sequence ID" value="KAK3691283.1"/>
    <property type="molecule type" value="Genomic_DNA"/>
</dbReference>
<sequence>MPPSITKGQRENMAYPPPPPPPSLASRGYGSPHGYGPPDVPGPPQDYGVPHAAGPPPHSAGHPQHIPYDQHAQAQQTELQYRTLEPVPPGTRVMSRQHPDLEYYPNDGPLGFGIYLESAESPHIINFRPVSQSNHTPPAQSPNQGERVFQPTPFPFPAPPRSSTPPPLDLIDPTWNEWWKDTSVIDGKGLAPWAQRSMLEGRVLPMLEYISSVQGPHAEIYKQDLMSRAKDLGHGKDEGERHDEKWFAARRGMLGGEYDKAISYRDPLTDWRK</sequence>
<accession>A0ACC3MHC6</accession>
<organism evidence="1 2">
    <name type="scientific">Vermiconidia calcicola</name>
    <dbReference type="NCBI Taxonomy" id="1690605"/>
    <lineage>
        <taxon>Eukaryota</taxon>
        <taxon>Fungi</taxon>
        <taxon>Dikarya</taxon>
        <taxon>Ascomycota</taxon>
        <taxon>Pezizomycotina</taxon>
        <taxon>Dothideomycetes</taxon>
        <taxon>Dothideomycetidae</taxon>
        <taxon>Mycosphaerellales</taxon>
        <taxon>Extremaceae</taxon>
        <taxon>Vermiconidia</taxon>
    </lineage>
</organism>
<comment type="caution">
    <text evidence="1">The sequence shown here is derived from an EMBL/GenBank/DDBJ whole genome shotgun (WGS) entry which is preliminary data.</text>
</comment>
<reference evidence="1" key="1">
    <citation type="submission" date="2023-07" db="EMBL/GenBank/DDBJ databases">
        <title>Black Yeasts Isolated from many extreme environments.</title>
        <authorList>
            <person name="Coleine C."/>
            <person name="Stajich J.E."/>
            <person name="Selbmann L."/>
        </authorList>
    </citation>
    <scope>NUCLEOTIDE SEQUENCE</scope>
    <source>
        <strain evidence="1">CCFEE 5714</strain>
    </source>
</reference>
<evidence type="ECO:0000313" key="2">
    <source>
        <dbReference type="Proteomes" id="UP001281147"/>
    </source>
</evidence>
<protein>
    <submittedName>
        <fullName evidence="1">Uncharacterized protein</fullName>
    </submittedName>
</protein>
<name>A0ACC3MHC6_9PEZI</name>